<dbReference type="Proteomes" id="UP000293589">
    <property type="component" value="Chromosome"/>
</dbReference>
<name>A0A4P6E3P4_9BIFI</name>
<evidence type="ECO:0000313" key="1">
    <source>
        <dbReference type="EMBL" id="QAY32809.1"/>
    </source>
</evidence>
<evidence type="ECO:0000313" key="2">
    <source>
        <dbReference type="Proteomes" id="UP000293589"/>
    </source>
</evidence>
<protein>
    <submittedName>
        <fullName evidence="1">Uncharacterized protein</fullName>
    </submittedName>
</protein>
<reference evidence="1 2" key="1">
    <citation type="submission" date="2019-01" db="EMBL/GenBank/DDBJ databases">
        <title>Complete genome sequence of Bifidobacterium gallinarum CACC 514.</title>
        <authorList>
            <person name="Jung M."/>
        </authorList>
    </citation>
    <scope>NUCLEOTIDE SEQUENCE [LARGE SCALE GENOMIC DNA]</scope>
    <source>
        <strain evidence="1 2">CACC 514</strain>
    </source>
</reference>
<accession>A0A4P6E3P4</accession>
<dbReference type="KEGG" id="bgx:ESN35_04795"/>
<gene>
    <name evidence="1" type="ORF">ESN35_04795</name>
</gene>
<dbReference type="AlphaFoldDB" id="A0A4P6E3P4"/>
<dbReference type="RefSeq" id="WP_129237259.1">
    <property type="nucleotide sequence ID" value="NZ_CP035464.1"/>
</dbReference>
<sequence>MTADMRTLIRSEVERVLFAYDVLPEGDDTIIITATSLDDLTGELTRSIGRILERGIHEQLK</sequence>
<dbReference type="EMBL" id="CP035464">
    <property type="protein sequence ID" value="QAY32809.1"/>
    <property type="molecule type" value="Genomic_DNA"/>
</dbReference>
<organism evidence="1 2">
    <name type="scientific">Bifidobacterium pullorum subsp. gallinarum</name>
    <dbReference type="NCBI Taxonomy" id="78344"/>
    <lineage>
        <taxon>Bacteria</taxon>
        <taxon>Bacillati</taxon>
        <taxon>Actinomycetota</taxon>
        <taxon>Actinomycetes</taxon>
        <taxon>Bifidobacteriales</taxon>
        <taxon>Bifidobacteriaceae</taxon>
        <taxon>Bifidobacterium</taxon>
    </lineage>
</organism>
<proteinExistence type="predicted"/>